<reference evidence="5 6" key="2">
    <citation type="submission" date="2014-05" db="EMBL/GenBank/DDBJ databases">
        <title>Genome sequence of Streptococcus gallolyticus.</title>
        <authorList>
            <person name="Del Campo R."/>
        </authorList>
    </citation>
    <scope>NUCLEOTIDE SEQUENCE [LARGE SCALE GENOMIC DNA]</scope>
    <source>
        <strain evidence="5 6">LMG17956</strain>
    </source>
</reference>
<reference evidence="5 6" key="1">
    <citation type="submission" date="2014-02" db="EMBL/GenBank/DDBJ databases">
        <authorList>
            <person name="Manrique M."/>
        </authorList>
    </citation>
    <scope>NUCLEOTIDE SEQUENCE [LARGE SCALE GENOMIC DNA]</scope>
    <source>
        <strain evidence="5 6">LMG17956</strain>
    </source>
</reference>
<feature type="domain" description="Transketolase-like pyrimidine-binding" evidence="4">
    <location>
        <begin position="7"/>
        <end position="182"/>
    </location>
</feature>
<dbReference type="SUPFAM" id="SSF52922">
    <property type="entry name" value="TK C-terminal domain-like"/>
    <property type="match status" value="1"/>
</dbReference>
<dbReference type="Pfam" id="PF02780">
    <property type="entry name" value="Transketolase_C"/>
    <property type="match status" value="1"/>
</dbReference>
<comment type="cofactor">
    <cofactor evidence="1">
        <name>thiamine diphosphate</name>
        <dbReference type="ChEBI" id="CHEBI:58937"/>
    </cofactor>
</comment>
<evidence type="ECO:0000313" key="6">
    <source>
        <dbReference type="Proteomes" id="UP000027584"/>
    </source>
</evidence>
<dbReference type="AlphaFoldDB" id="A0A060RGC9"/>
<dbReference type="InterPro" id="IPR033248">
    <property type="entry name" value="Transketolase_C"/>
</dbReference>
<dbReference type="PANTHER" id="PTHR43257">
    <property type="entry name" value="PYRUVATE DEHYDROGENASE E1 COMPONENT BETA SUBUNIT"/>
    <property type="match status" value="1"/>
</dbReference>
<evidence type="ECO:0000259" key="4">
    <source>
        <dbReference type="SMART" id="SM00861"/>
    </source>
</evidence>
<dbReference type="Pfam" id="PF02779">
    <property type="entry name" value="Transket_pyr"/>
    <property type="match status" value="1"/>
</dbReference>
<evidence type="ECO:0000256" key="3">
    <source>
        <dbReference type="ARBA" id="ARBA00023052"/>
    </source>
</evidence>
<accession>A0A060RGC9</accession>
<evidence type="ECO:0000256" key="1">
    <source>
        <dbReference type="ARBA" id="ARBA00001964"/>
    </source>
</evidence>
<dbReference type="PANTHER" id="PTHR43257:SF2">
    <property type="entry name" value="PYRUVATE DEHYDROGENASE E1 COMPONENT SUBUNIT BETA"/>
    <property type="match status" value="1"/>
</dbReference>
<keyword evidence="5" id="KW-0670">Pyruvate</keyword>
<protein>
    <submittedName>
        <fullName evidence="5">Putative pyruvate/2-oxoglutarate dehydrogenase, E 1 beta subunit</fullName>
    </submittedName>
</protein>
<dbReference type="InterPro" id="IPR029061">
    <property type="entry name" value="THDP-binding"/>
</dbReference>
<dbReference type="InterPro" id="IPR009014">
    <property type="entry name" value="Transketo_C/PFOR_II"/>
</dbReference>
<gene>
    <name evidence="5" type="ORF">BN963_SGAL_00579</name>
</gene>
<dbReference type="Gene3D" id="3.40.50.970">
    <property type="match status" value="1"/>
</dbReference>
<keyword evidence="3" id="KW-0786">Thiamine pyrophosphate</keyword>
<keyword evidence="2" id="KW-0560">Oxidoreductase</keyword>
<evidence type="ECO:0000313" key="5">
    <source>
        <dbReference type="EMBL" id="CDO17390.1"/>
    </source>
</evidence>
<evidence type="ECO:0000256" key="2">
    <source>
        <dbReference type="ARBA" id="ARBA00023002"/>
    </source>
</evidence>
<dbReference type="CDD" id="cd07036">
    <property type="entry name" value="TPP_PYR_E1-PDHc-beta_like"/>
    <property type="match status" value="1"/>
</dbReference>
<proteinExistence type="predicted"/>
<dbReference type="FunFam" id="3.40.50.920:FF:000001">
    <property type="entry name" value="Pyruvate dehydrogenase E1 beta subunit"/>
    <property type="match status" value="1"/>
</dbReference>
<dbReference type="FunFam" id="3.40.50.970:FF:000001">
    <property type="entry name" value="Pyruvate dehydrogenase E1 beta subunit"/>
    <property type="match status" value="1"/>
</dbReference>
<organism evidence="5 6">
    <name type="scientific">Streptococcus gallolyticus</name>
    <dbReference type="NCBI Taxonomy" id="315405"/>
    <lineage>
        <taxon>Bacteria</taxon>
        <taxon>Bacillati</taxon>
        <taxon>Bacillota</taxon>
        <taxon>Bacilli</taxon>
        <taxon>Lactobacillales</taxon>
        <taxon>Streptococcaceae</taxon>
        <taxon>Streptococcus</taxon>
    </lineage>
</organism>
<dbReference type="EMBL" id="CCBC010000128">
    <property type="protein sequence ID" value="CDO17390.1"/>
    <property type="molecule type" value="Genomic_DNA"/>
</dbReference>
<dbReference type="NCBIfam" id="NF006667">
    <property type="entry name" value="PRK09212.1"/>
    <property type="match status" value="1"/>
</dbReference>
<dbReference type="Proteomes" id="UP000027584">
    <property type="component" value="Unassembled WGS sequence"/>
</dbReference>
<dbReference type="GO" id="GO:0016491">
    <property type="term" value="F:oxidoreductase activity"/>
    <property type="evidence" value="ECO:0007669"/>
    <property type="project" value="UniProtKB-KW"/>
</dbReference>
<dbReference type="Gene3D" id="3.40.50.920">
    <property type="match status" value="1"/>
</dbReference>
<comment type="caution">
    <text evidence="5">The sequence shown here is derived from an EMBL/GenBank/DDBJ whole genome shotgun (WGS) entry which is preliminary data.</text>
</comment>
<dbReference type="InterPro" id="IPR005475">
    <property type="entry name" value="Transketolase-like_Pyr-bd"/>
</dbReference>
<dbReference type="SMART" id="SM00861">
    <property type="entry name" value="Transket_pyr"/>
    <property type="match status" value="1"/>
</dbReference>
<sequence>MTETKQMALREAVNLAMTEEMRKDDTIFLMGEDVGIYGGDFGTSVGMFEEFGPERIKDTPISEAAIAGSAIGAAITGLRPIVDVTFMDFITIALDAIVNNGAKNNYMFGGGLKTPVTFRVASGSGIGSAAQHSQSLEAWLTHIPGIKVVAPGNANDAKGLLKSAIRDNNIVIFMEPKALYGKKEEVTLDSDFYLPLGKGDIKREGTDLTIVSYGRMLERVLQAADEVAADGISVEVVDPRTLIPLDKELIINSVKKTGKLMLVNDAYKTGGFIGEIAALVTESEAFDYLDYPIVRLASEDVPVPYARVLEQGILPDVAKIKAAIYKMVRNGRDA</sequence>
<dbReference type="SUPFAM" id="SSF52518">
    <property type="entry name" value="Thiamin diphosphate-binding fold (THDP-binding)"/>
    <property type="match status" value="1"/>
</dbReference>
<name>A0A060RGC9_9STRE</name>